<organism evidence="2 3">
    <name type="scientific">Lentinus tigrinus ALCF2SS1-6</name>
    <dbReference type="NCBI Taxonomy" id="1328759"/>
    <lineage>
        <taxon>Eukaryota</taxon>
        <taxon>Fungi</taxon>
        <taxon>Dikarya</taxon>
        <taxon>Basidiomycota</taxon>
        <taxon>Agaricomycotina</taxon>
        <taxon>Agaricomycetes</taxon>
        <taxon>Polyporales</taxon>
        <taxon>Polyporaceae</taxon>
        <taxon>Lentinus</taxon>
    </lineage>
</organism>
<reference evidence="2" key="1">
    <citation type="journal article" date="2018" name="Genome Biol. Evol.">
        <title>Genomics and development of Lentinus tigrinus, a white-rot wood-decaying mushroom with dimorphic fruiting bodies.</title>
        <authorList>
            <person name="Wu B."/>
            <person name="Xu Z."/>
            <person name="Knudson A."/>
            <person name="Carlson A."/>
            <person name="Chen N."/>
            <person name="Kovaka S."/>
            <person name="LaButti K."/>
            <person name="Lipzen A."/>
            <person name="Pennachio C."/>
            <person name="Riley R."/>
            <person name="Schakwitz W."/>
            <person name="Umezawa K."/>
            <person name="Ohm R.A."/>
            <person name="Grigoriev I.V."/>
            <person name="Nagy L.G."/>
            <person name="Gibbons J."/>
            <person name="Hibbett D."/>
        </authorList>
    </citation>
    <scope>NUCLEOTIDE SEQUENCE [LARGE SCALE GENOMIC DNA]</scope>
    <source>
        <strain evidence="2">ALCF2SS1-6</strain>
    </source>
</reference>
<feature type="region of interest" description="Disordered" evidence="1">
    <location>
        <begin position="102"/>
        <end position="133"/>
    </location>
</feature>
<feature type="compositionally biased region" description="Basic and acidic residues" evidence="1">
    <location>
        <begin position="187"/>
        <end position="202"/>
    </location>
</feature>
<sequence length="202" mass="22530">MTRLPSCPICARHLLPGQSMQDHYRTSTYHPHCTQCDTSFSKLQAFITHKPHCFGLSQTGGDLKSTKRRRSRKRKVSLMRRLVDLGVLPGADGQYPADNIYWPPSSHSGPDTENPAEPCVEEQSTADSVPSASPCTTVVSIDWSDAPVVERPFEETAPGHTMVDLHLPVTKSNRAANEESSSLVKPVHREYRHSPRCSQQER</sequence>
<gene>
    <name evidence="2" type="ORF">L227DRAFT_241861</name>
</gene>
<feature type="compositionally biased region" description="Polar residues" evidence="1">
    <location>
        <begin position="122"/>
        <end position="133"/>
    </location>
</feature>
<name>A0A5C2S0J7_9APHY</name>
<evidence type="ECO:0000256" key="1">
    <source>
        <dbReference type="SAM" id="MobiDB-lite"/>
    </source>
</evidence>
<accession>A0A5C2S0J7</accession>
<keyword evidence="3" id="KW-1185">Reference proteome</keyword>
<feature type="region of interest" description="Disordered" evidence="1">
    <location>
        <begin position="169"/>
        <end position="202"/>
    </location>
</feature>
<evidence type="ECO:0000313" key="3">
    <source>
        <dbReference type="Proteomes" id="UP000313359"/>
    </source>
</evidence>
<feature type="compositionally biased region" description="Polar residues" evidence="1">
    <location>
        <begin position="170"/>
        <end position="183"/>
    </location>
</feature>
<protein>
    <submittedName>
        <fullName evidence="2">Uncharacterized protein</fullName>
    </submittedName>
</protein>
<evidence type="ECO:0000313" key="2">
    <source>
        <dbReference type="EMBL" id="RPD56926.1"/>
    </source>
</evidence>
<dbReference type="OrthoDB" id="6333297at2759"/>
<proteinExistence type="predicted"/>
<dbReference type="EMBL" id="ML122284">
    <property type="protein sequence ID" value="RPD56926.1"/>
    <property type="molecule type" value="Genomic_DNA"/>
</dbReference>
<dbReference type="Proteomes" id="UP000313359">
    <property type="component" value="Unassembled WGS sequence"/>
</dbReference>
<dbReference type="AlphaFoldDB" id="A0A5C2S0J7"/>